<accession>A0A165ZE34</accession>
<organism evidence="5 6">
    <name type="scientific">Methanobrevibacter filiformis</name>
    <dbReference type="NCBI Taxonomy" id="55758"/>
    <lineage>
        <taxon>Archaea</taxon>
        <taxon>Methanobacteriati</taxon>
        <taxon>Methanobacteriota</taxon>
        <taxon>Methanomada group</taxon>
        <taxon>Methanobacteria</taxon>
        <taxon>Methanobacteriales</taxon>
        <taxon>Methanobacteriaceae</taxon>
        <taxon>Methanobrevibacter</taxon>
    </lineage>
</organism>
<keyword evidence="6" id="KW-1185">Reference proteome</keyword>
<dbReference type="PATRIC" id="fig|55758.3.peg.1934"/>
<dbReference type="InterPro" id="IPR052548">
    <property type="entry name" value="Type_VII_TA_antitoxin"/>
</dbReference>
<dbReference type="InterPro" id="IPR041633">
    <property type="entry name" value="Polbeta"/>
</dbReference>
<comment type="caution">
    <text evidence="5">The sequence shown here is derived from an EMBL/GenBank/DDBJ whole genome shotgun (WGS) entry which is preliminary data.</text>
</comment>
<dbReference type="RefSeq" id="WP_066973659.1">
    <property type="nucleotide sequence ID" value="NZ_LWMT01000271.1"/>
</dbReference>
<reference evidence="5 6" key="1">
    <citation type="submission" date="2016-04" db="EMBL/GenBank/DDBJ databases">
        <title>Genome sequence of Methanobrevibacter filiformis DSM 11501.</title>
        <authorList>
            <person name="Poehlein A."/>
            <person name="Seedorf H."/>
            <person name="Daniel R."/>
        </authorList>
    </citation>
    <scope>NUCLEOTIDE SEQUENCE [LARGE SCALE GENOMIC DNA]</scope>
    <source>
        <strain evidence="5 6">DSM 11501</strain>
    </source>
</reference>
<dbReference type="GO" id="GO:0070733">
    <property type="term" value="F:AMPylase activity"/>
    <property type="evidence" value="ECO:0007669"/>
    <property type="project" value="UniProtKB-EC"/>
</dbReference>
<keyword evidence="5" id="KW-0808">Transferase</keyword>
<sequence length="103" mass="11873">MNRKEIAIDFANSLNHPEIEKIILFGSVARGDDTEDSDIDVIIFVANERDEFKINDDVYTKVMDIVCNNMEYISAKIININHYNKYKHNAFYSNVDKEGVILA</sequence>
<comment type="catalytic activity">
    <reaction evidence="3">
        <text>L-tyrosyl-[protein] + ATP = O-(5'-adenylyl)-L-tyrosyl-[protein] + diphosphate</text>
        <dbReference type="Rhea" id="RHEA:54288"/>
        <dbReference type="Rhea" id="RHEA-COMP:10136"/>
        <dbReference type="Rhea" id="RHEA-COMP:13846"/>
        <dbReference type="ChEBI" id="CHEBI:30616"/>
        <dbReference type="ChEBI" id="CHEBI:33019"/>
        <dbReference type="ChEBI" id="CHEBI:46858"/>
        <dbReference type="ChEBI" id="CHEBI:83624"/>
        <dbReference type="EC" id="2.7.7.108"/>
    </reaction>
</comment>
<dbReference type="Proteomes" id="UP000077066">
    <property type="component" value="Unassembled WGS sequence"/>
</dbReference>
<dbReference type="STRING" id="55758.MBFIL_17190"/>
<dbReference type="InterPro" id="IPR043519">
    <property type="entry name" value="NT_sf"/>
</dbReference>
<dbReference type="Pfam" id="PF18765">
    <property type="entry name" value="Polbeta"/>
    <property type="match status" value="1"/>
</dbReference>
<evidence type="ECO:0000256" key="3">
    <source>
        <dbReference type="ARBA" id="ARBA00048696"/>
    </source>
</evidence>
<evidence type="ECO:0000313" key="6">
    <source>
        <dbReference type="Proteomes" id="UP000077066"/>
    </source>
</evidence>
<evidence type="ECO:0000313" key="5">
    <source>
        <dbReference type="EMBL" id="KZX10601.1"/>
    </source>
</evidence>
<dbReference type="EMBL" id="LWMT01000271">
    <property type="protein sequence ID" value="KZX10601.1"/>
    <property type="molecule type" value="Genomic_DNA"/>
</dbReference>
<feature type="domain" description="Polymerase beta nucleotidyltransferase" evidence="4">
    <location>
        <begin position="15"/>
        <end position="99"/>
    </location>
</feature>
<name>A0A165ZE34_9EURY</name>
<dbReference type="AlphaFoldDB" id="A0A165ZE34"/>
<gene>
    <name evidence="5" type="ORF">MBFIL_17190</name>
</gene>
<evidence type="ECO:0000256" key="2">
    <source>
        <dbReference type="ARBA" id="ARBA00047518"/>
    </source>
</evidence>
<proteinExistence type="predicted"/>
<dbReference type="SUPFAM" id="SSF81301">
    <property type="entry name" value="Nucleotidyltransferase"/>
    <property type="match status" value="1"/>
</dbReference>
<comment type="catalytic activity">
    <reaction evidence="2">
        <text>O-(5'-adenylyl)-L-tyrosyl-[protein] + ATP = O-[5'-(adenylyl-(5'-&gt;3')-adenylyl)]-L-tyrosyl-[protein] + diphosphate</text>
        <dbReference type="Rhea" id="RHEA:66528"/>
        <dbReference type="Rhea" id="RHEA-COMP:13846"/>
        <dbReference type="Rhea" id="RHEA-COMP:17046"/>
        <dbReference type="ChEBI" id="CHEBI:30616"/>
        <dbReference type="ChEBI" id="CHEBI:33019"/>
        <dbReference type="ChEBI" id="CHEBI:83624"/>
        <dbReference type="ChEBI" id="CHEBI:167160"/>
    </reaction>
</comment>
<dbReference type="EC" id="2.7.7.108" evidence="1"/>
<dbReference type="PANTHER" id="PTHR33933">
    <property type="entry name" value="NUCLEOTIDYLTRANSFERASE"/>
    <property type="match status" value="1"/>
</dbReference>
<protein>
    <recommendedName>
        <fullName evidence="1">protein adenylyltransferase</fullName>
        <ecNumber evidence="1">2.7.7.108</ecNumber>
    </recommendedName>
</protein>
<dbReference type="OrthoDB" id="77708at2157"/>
<evidence type="ECO:0000256" key="1">
    <source>
        <dbReference type="ARBA" id="ARBA00034531"/>
    </source>
</evidence>
<evidence type="ECO:0000259" key="4">
    <source>
        <dbReference type="Pfam" id="PF18765"/>
    </source>
</evidence>
<dbReference type="PANTHER" id="PTHR33933:SF1">
    <property type="entry name" value="PROTEIN ADENYLYLTRANSFERASE MNTA-RELATED"/>
    <property type="match status" value="1"/>
</dbReference>
<dbReference type="CDD" id="cd05403">
    <property type="entry name" value="NT_KNTase_like"/>
    <property type="match status" value="1"/>
</dbReference>
<dbReference type="Gene3D" id="3.30.460.10">
    <property type="entry name" value="Beta Polymerase, domain 2"/>
    <property type="match status" value="1"/>
</dbReference>